<evidence type="ECO:0000313" key="1">
    <source>
        <dbReference type="EMBL" id="UNY99867.1"/>
    </source>
</evidence>
<proteinExistence type="predicted"/>
<accession>A0ABY3YPZ3</accession>
<sequence length="135" mass="16086">MKESLVKLLFEEYKQICLFEELESKGIDLNRITVRNSEIVLDLIGFPKDNTRDYDFNVLNGQEHNPLRGKVPDDDLFCRDWLYEKYHDIITSIEKKQRIDVTDKGLKMVEYDDEVLIKSELKAFIDWLYSEYANL</sequence>
<evidence type="ECO:0000313" key="2">
    <source>
        <dbReference type="Proteomes" id="UP000829476"/>
    </source>
</evidence>
<reference evidence="1 2" key="1">
    <citation type="journal article" date="2018" name="Int. J. Syst. Evol. Microbiol.">
        <title>Zhouia spongiae sp. nov., isolated from a marine sponge.</title>
        <authorList>
            <person name="Zhuang L."/>
            <person name="Lin B."/>
            <person name="Qin F."/>
            <person name="Luo L."/>
        </authorList>
    </citation>
    <scope>NUCLEOTIDE SEQUENCE [LARGE SCALE GENOMIC DNA]</scope>
    <source>
        <strain evidence="1 2">HN-Y44</strain>
    </source>
</reference>
<dbReference type="EMBL" id="CP094326">
    <property type="protein sequence ID" value="UNY99867.1"/>
    <property type="molecule type" value="Genomic_DNA"/>
</dbReference>
<name>A0ABY3YPZ3_9FLAO</name>
<dbReference type="Proteomes" id="UP000829476">
    <property type="component" value="Chromosome"/>
</dbReference>
<protein>
    <submittedName>
        <fullName evidence="1">Uncharacterized protein</fullName>
    </submittedName>
</protein>
<gene>
    <name evidence="1" type="ORF">MQE36_05840</name>
</gene>
<keyword evidence="2" id="KW-1185">Reference proteome</keyword>
<organism evidence="1 2">
    <name type="scientific">Zhouia spongiae</name>
    <dbReference type="NCBI Taxonomy" id="2202721"/>
    <lineage>
        <taxon>Bacteria</taxon>
        <taxon>Pseudomonadati</taxon>
        <taxon>Bacteroidota</taxon>
        <taxon>Flavobacteriia</taxon>
        <taxon>Flavobacteriales</taxon>
        <taxon>Flavobacteriaceae</taxon>
        <taxon>Zhouia</taxon>
    </lineage>
</organism>
<dbReference type="RefSeq" id="WP_242938238.1">
    <property type="nucleotide sequence ID" value="NZ_CP094326.1"/>
</dbReference>